<dbReference type="STRING" id="477690.SAMN05216474_0434"/>
<dbReference type="EMBL" id="FPAS01000001">
    <property type="protein sequence ID" value="SFT41514.1"/>
    <property type="molecule type" value="Genomic_DNA"/>
</dbReference>
<evidence type="ECO:0008006" key="3">
    <source>
        <dbReference type="Google" id="ProtNLM"/>
    </source>
</evidence>
<reference evidence="1 2" key="1">
    <citation type="submission" date="2016-10" db="EMBL/GenBank/DDBJ databases">
        <authorList>
            <person name="de Groot N.N."/>
        </authorList>
    </citation>
    <scope>NUCLEOTIDE SEQUENCE [LARGE SCALE GENOMIC DNA]</scope>
    <source>
        <strain evidence="1 2">CGMCC 1.7005</strain>
    </source>
</reference>
<organism evidence="1 2">
    <name type="scientific">Lishizhenia tianjinensis</name>
    <dbReference type="NCBI Taxonomy" id="477690"/>
    <lineage>
        <taxon>Bacteria</taxon>
        <taxon>Pseudomonadati</taxon>
        <taxon>Bacteroidota</taxon>
        <taxon>Flavobacteriia</taxon>
        <taxon>Flavobacteriales</taxon>
        <taxon>Crocinitomicaceae</taxon>
        <taxon>Lishizhenia</taxon>
    </lineage>
</organism>
<evidence type="ECO:0000313" key="2">
    <source>
        <dbReference type="Proteomes" id="UP000236454"/>
    </source>
</evidence>
<accession>A0A1I6XUN0</accession>
<protein>
    <recommendedName>
        <fullName evidence="3">Peptidase MA superfamily protein</fullName>
    </recommendedName>
</protein>
<gene>
    <name evidence="1" type="ORF">SAMN05216474_0434</name>
</gene>
<dbReference type="RefSeq" id="WP_090245830.1">
    <property type="nucleotide sequence ID" value="NZ_FPAS01000001.1"/>
</dbReference>
<dbReference type="OrthoDB" id="788362at2"/>
<name>A0A1I6XUN0_9FLAO</name>
<keyword evidence="2" id="KW-1185">Reference proteome</keyword>
<evidence type="ECO:0000313" key="1">
    <source>
        <dbReference type="EMBL" id="SFT41514.1"/>
    </source>
</evidence>
<sequence>MTRITLIITTYIILFSNHVSAQNIYVDLCLQQNVELFKLREPLKLWLDFLHSEDERSGAVYWNQQEVEQFSDSTYFQLQDLDYFEMGDKIQTLQYGLTVLSITQQDSLYKITSKFGFAYNDSMSVTPFIFHVYAKTESVTNKLKLYNPFPINQRLHMTETRVGNITYIYPNNYKFNTSLAKKQNKEIKQIAKDFGFMLEDYRYFFTTNRSNYYEMKGFDFHFENIGHERPFGKADTTNNIAYTYGGGEYFPHELIHLFLNPEYPEAHPWFIEGFCTYFGGSTGQDLNWHKERLKNYLLEHPDFDLNQAPELLNMDEFTGYKYVLGGYFIELAYEKGGAQKVKEVLSFGNSKAEFYSALEKVLGIQKEDLNAFVRENL</sequence>
<dbReference type="AlphaFoldDB" id="A0A1I6XUN0"/>
<proteinExistence type="predicted"/>
<dbReference type="Proteomes" id="UP000236454">
    <property type="component" value="Unassembled WGS sequence"/>
</dbReference>